<keyword evidence="2" id="KW-0378">Hydrolase</keyword>
<dbReference type="InterPro" id="IPR017853">
    <property type="entry name" value="GH"/>
</dbReference>
<dbReference type="Gene3D" id="2.60.40.1760">
    <property type="entry name" value="glycosyl hydrolase (family 31)"/>
    <property type="match status" value="1"/>
</dbReference>
<feature type="domain" description="Glycoside hydrolase family 31 N-terminal" evidence="4">
    <location>
        <begin position="48"/>
        <end position="216"/>
    </location>
</feature>
<dbReference type="Gene3D" id="2.60.40.1180">
    <property type="entry name" value="Golgi alpha-mannosidase II"/>
    <property type="match status" value="2"/>
</dbReference>
<dbReference type="InterPro" id="IPR013780">
    <property type="entry name" value="Glyco_hydro_b"/>
</dbReference>
<dbReference type="InterPro" id="IPR025887">
    <property type="entry name" value="Glyco_hydro_31_N_dom"/>
</dbReference>
<dbReference type="InterPro" id="IPR048395">
    <property type="entry name" value="Glyco_hydro_31_C"/>
</dbReference>
<evidence type="ECO:0000313" key="7">
    <source>
        <dbReference type="Proteomes" id="UP001595812"/>
    </source>
</evidence>
<keyword evidence="7" id="KW-1185">Reference proteome</keyword>
<dbReference type="PANTHER" id="PTHR43863">
    <property type="entry name" value="HYDROLASE, PUTATIVE (AFU_ORTHOLOGUE AFUA_1G03140)-RELATED"/>
    <property type="match status" value="1"/>
</dbReference>
<reference evidence="7" key="1">
    <citation type="journal article" date="2019" name="Int. J. Syst. Evol. Microbiol.">
        <title>The Global Catalogue of Microorganisms (GCM) 10K type strain sequencing project: providing services to taxonomists for standard genome sequencing and annotation.</title>
        <authorList>
            <consortium name="The Broad Institute Genomics Platform"/>
            <consortium name="The Broad Institute Genome Sequencing Center for Infectious Disease"/>
            <person name="Wu L."/>
            <person name="Ma J."/>
        </authorList>
    </citation>
    <scope>NUCLEOTIDE SEQUENCE [LARGE SCALE GENOMIC DNA]</scope>
    <source>
        <strain evidence="7">CECT 8979</strain>
    </source>
</reference>
<dbReference type="Gene3D" id="3.20.20.80">
    <property type="entry name" value="Glycosidases"/>
    <property type="match status" value="1"/>
</dbReference>
<feature type="domain" description="Glycoside hydrolase family 31 TIM barrel" evidence="3">
    <location>
        <begin position="260"/>
        <end position="579"/>
    </location>
</feature>
<dbReference type="SUPFAM" id="SSF51445">
    <property type="entry name" value="(Trans)glycosidases"/>
    <property type="match status" value="1"/>
</dbReference>
<dbReference type="SUPFAM" id="SSF74650">
    <property type="entry name" value="Galactose mutarotase-like"/>
    <property type="match status" value="1"/>
</dbReference>
<dbReference type="RefSeq" id="WP_386098017.1">
    <property type="nucleotide sequence ID" value="NZ_JBHSAT010000004.1"/>
</dbReference>
<dbReference type="SUPFAM" id="SSF51011">
    <property type="entry name" value="Glycosyl hydrolase domain"/>
    <property type="match status" value="1"/>
</dbReference>
<feature type="domain" description="Glycosyl hydrolase family 31 C-terminal" evidence="5">
    <location>
        <begin position="587"/>
        <end position="673"/>
    </location>
</feature>
<keyword evidence="2" id="KW-0326">Glycosidase</keyword>
<organism evidence="6 7">
    <name type="scientific">Winogradskyella maritima</name>
    <dbReference type="NCBI Taxonomy" id="1517766"/>
    <lineage>
        <taxon>Bacteria</taxon>
        <taxon>Pseudomonadati</taxon>
        <taxon>Bacteroidota</taxon>
        <taxon>Flavobacteriia</taxon>
        <taxon>Flavobacteriales</taxon>
        <taxon>Flavobacteriaceae</taxon>
        <taxon>Winogradskyella</taxon>
    </lineage>
</organism>
<proteinExistence type="inferred from homology"/>
<evidence type="ECO:0000313" key="6">
    <source>
        <dbReference type="EMBL" id="MFC3876785.1"/>
    </source>
</evidence>
<gene>
    <name evidence="6" type="ORF">ACFOSX_06025</name>
</gene>
<evidence type="ECO:0000259" key="3">
    <source>
        <dbReference type="Pfam" id="PF01055"/>
    </source>
</evidence>
<sequence>MKQFVILVTLIFGYFVSAQNVDRKYLSHSEENGVFKVKVSDGEYMIVPFSEDIFQTTFIPNGETNTKASHAVVKTPEKVKFKYNNVGETISWSTEGLSVSVITEPFQIIYSYKGRPLTSEKRGYYKNAHEPMEMVQGNIIADETEKIEFNLTDSEVLYGGGARALGMNRRGHRLPLYNRAHYGYETESQLMNYTMPIIISSKRYMIHFDNAPIGYLDLDSKANNTLTYETISGRKTYQVIAGDSWYDVIDNYTDLTGKQPMLPRWALGNFSSRFGYHSQAEVEATIKKFEDENIAVDAIILDLYWFGKDIFGTMGNLEVFRDSFPDFEGMVERLKNKGVKTIPITEPFVLTTSSKWDDAVKSGAMAKDSVGNPAKYDFYFGNTGLIDIYKSEGETWFWKVYKDLADKGVAGVWGDLGEPEVHPTWVQHHTGSADEVHNIYGHDWARLVYEGYQRDFPKQRPFILMRAGYSGSQRYGMVPWSGDVNRTWGGLQSQPEIALQMAMQGLAYMHSDLGGFAGANLDDELYARWLQYGVFQPIYRPHAQEDVPSEPVYRSDKAKRLAQFAIEMRYRMLPYNYNLMAENHRFGKPLMRPLFFEEPNNPELLNYSKTYLWGNDILVAPILEAGLTHQEVYFPATSNWFNIETDEIIKGGQTKSIETHPAYIPTYVRSGTFIPLATSMQNTEAYNGDTFQLQYYHDASVKTSMRELYMDDGKTANPIENEAYQLLQFQFEEKNKCLDFKFEAETAKNYNTSKKAIEFVVHNVSKAPKRIKVDGKKVKGKYNEKYKTVTLDINWDTSDEKTIKIKF</sequence>
<dbReference type="CDD" id="cd14752">
    <property type="entry name" value="GH31_N"/>
    <property type="match status" value="1"/>
</dbReference>
<accession>A0ABV8AGJ8</accession>
<evidence type="ECO:0000259" key="5">
    <source>
        <dbReference type="Pfam" id="PF21365"/>
    </source>
</evidence>
<dbReference type="Pfam" id="PF21365">
    <property type="entry name" value="Glyco_hydro_31_3rd"/>
    <property type="match status" value="1"/>
</dbReference>
<evidence type="ECO:0000256" key="2">
    <source>
        <dbReference type="RuleBase" id="RU361185"/>
    </source>
</evidence>
<evidence type="ECO:0000256" key="1">
    <source>
        <dbReference type="ARBA" id="ARBA00007806"/>
    </source>
</evidence>
<dbReference type="Proteomes" id="UP001595812">
    <property type="component" value="Unassembled WGS sequence"/>
</dbReference>
<dbReference type="PANTHER" id="PTHR43863:SF2">
    <property type="entry name" value="MALTASE-GLUCOAMYLASE"/>
    <property type="match status" value="1"/>
</dbReference>
<dbReference type="InterPro" id="IPR000322">
    <property type="entry name" value="Glyco_hydro_31_TIM"/>
</dbReference>
<protein>
    <submittedName>
        <fullName evidence="6">TIM-barrel domain-containing protein</fullName>
    </submittedName>
</protein>
<evidence type="ECO:0000259" key="4">
    <source>
        <dbReference type="Pfam" id="PF13802"/>
    </source>
</evidence>
<dbReference type="EMBL" id="JBHSAT010000004">
    <property type="protein sequence ID" value="MFC3876785.1"/>
    <property type="molecule type" value="Genomic_DNA"/>
</dbReference>
<name>A0ABV8AGJ8_9FLAO</name>
<dbReference type="Pfam" id="PF01055">
    <property type="entry name" value="Glyco_hydro_31_2nd"/>
    <property type="match status" value="1"/>
</dbReference>
<comment type="caution">
    <text evidence="6">The sequence shown here is derived from an EMBL/GenBank/DDBJ whole genome shotgun (WGS) entry which is preliminary data.</text>
</comment>
<dbReference type="InterPro" id="IPR011013">
    <property type="entry name" value="Gal_mutarotase_sf_dom"/>
</dbReference>
<dbReference type="Pfam" id="PF13802">
    <property type="entry name" value="Gal_mutarotas_2"/>
    <property type="match status" value="1"/>
</dbReference>
<dbReference type="InterPro" id="IPR051816">
    <property type="entry name" value="Glycosyl_Hydrolase_31"/>
</dbReference>
<comment type="similarity">
    <text evidence="1 2">Belongs to the glycosyl hydrolase 31 family.</text>
</comment>